<evidence type="ECO:0000313" key="3">
    <source>
        <dbReference type="Proteomes" id="UP000477951"/>
    </source>
</evidence>
<dbReference type="AlphaFoldDB" id="A0A6L6VB95"/>
<feature type="domain" description="SHOCT" evidence="1">
    <location>
        <begin position="145"/>
        <end position="171"/>
    </location>
</feature>
<organism evidence="2 3">
    <name type="scientific">Agrobacterium vitis</name>
    <name type="common">Rhizobium vitis</name>
    <dbReference type="NCBI Taxonomy" id="373"/>
    <lineage>
        <taxon>Bacteria</taxon>
        <taxon>Pseudomonadati</taxon>
        <taxon>Pseudomonadota</taxon>
        <taxon>Alphaproteobacteria</taxon>
        <taxon>Hyphomicrobiales</taxon>
        <taxon>Rhizobiaceae</taxon>
        <taxon>Rhizobium/Agrobacterium group</taxon>
        <taxon>Agrobacterium</taxon>
    </lineage>
</organism>
<evidence type="ECO:0000313" key="2">
    <source>
        <dbReference type="EMBL" id="MUZ72946.1"/>
    </source>
</evidence>
<protein>
    <recommendedName>
        <fullName evidence="1">SHOCT domain-containing protein</fullName>
    </recommendedName>
</protein>
<name>A0A6L6VB95_AGRVI</name>
<dbReference type="RefSeq" id="WP_156614531.1">
    <property type="nucleotide sequence ID" value="NZ_WPHR01000005.1"/>
</dbReference>
<comment type="caution">
    <text evidence="2">The sequence shown here is derived from an EMBL/GenBank/DDBJ whole genome shotgun (WGS) entry which is preliminary data.</text>
</comment>
<accession>A0A6L6VB95</accession>
<dbReference type="Proteomes" id="UP000477951">
    <property type="component" value="Unassembled WGS sequence"/>
</dbReference>
<dbReference type="InterPro" id="IPR018649">
    <property type="entry name" value="SHOCT"/>
</dbReference>
<gene>
    <name evidence="2" type="ORF">GOZ90_09650</name>
</gene>
<reference evidence="2 3" key="1">
    <citation type="submission" date="2019-12" db="EMBL/GenBank/DDBJ databases">
        <title>Whole-genome sequencing of Allorhizobium vitis.</title>
        <authorList>
            <person name="Gan H.M."/>
            <person name="Szegedi E."/>
            <person name="Burr T."/>
            <person name="Savka M.A."/>
        </authorList>
    </citation>
    <scope>NUCLEOTIDE SEQUENCE [LARGE SCALE GENOMIC DNA]</scope>
    <source>
        <strain evidence="2 3">CG516</strain>
    </source>
</reference>
<sequence length="173" mass="18736">MTMFDTFDRTGNAEFPFPKTVVYQAICEAVRGIRGMTVERKDELTTRLEVKTGMSAFSWGEKITISVSSSGQNAIVSIGSGAKTIIGSATSHGKNKKNVSDILNATSTLLERHGQEWLSELAPPPIAQAALPDPHNSTILRSVADELMKLAKLRDEGIITDAEFDALKSKIIS</sequence>
<evidence type="ECO:0000259" key="1">
    <source>
        <dbReference type="Pfam" id="PF09851"/>
    </source>
</evidence>
<proteinExistence type="predicted"/>
<dbReference type="EMBL" id="WPHR01000005">
    <property type="protein sequence ID" value="MUZ72946.1"/>
    <property type="molecule type" value="Genomic_DNA"/>
</dbReference>
<dbReference type="Pfam" id="PF09851">
    <property type="entry name" value="SHOCT"/>
    <property type="match status" value="1"/>
</dbReference>